<dbReference type="FunFam" id="1.10.8.270:FF:000024">
    <property type="entry name" value="TBC1 domain family member 13"/>
    <property type="match status" value="1"/>
</dbReference>
<dbReference type="SUPFAM" id="SSF47923">
    <property type="entry name" value="Ypt/Rab-GAP domain of gyp1p"/>
    <property type="match status" value="2"/>
</dbReference>
<reference evidence="3 4" key="1">
    <citation type="submission" date="2024-01" db="EMBL/GenBank/DDBJ databases">
        <title>The genomes of 5 underutilized Papilionoideae crops provide insights into root nodulation and disease resistanc.</title>
        <authorList>
            <person name="Jiang F."/>
        </authorList>
    </citation>
    <scope>NUCLEOTIDE SEQUENCE [LARGE SCALE GENOMIC DNA]</scope>
    <source>
        <strain evidence="3">DUOXIRENSHENG_FW03</strain>
        <tissue evidence="3">Leaves</tissue>
    </source>
</reference>
<evidence type="ECO:0000313" key="3">
    <source>
        <dbReference type="EMBL" id="KAK7400098.1"/>
    </source>
</evidence>
<dbReference type="Pfam" id="PF00566">
    <property type="entry name" value="RabGAP-TBC"/>
    <property type="match status" value="1"/>
</dbReference>
<feature type="compositionally biased region" description="Low complexity" evidence="1">
    <location>
        <begin position="9"/>
        <end position="30"/>
    </location>
</feature>
<organism evidence="3 4">
    <name type="scientific">Psophocarpus tetragonolobus</name>
    <name type="common">Winged bean</name>
    <name type="synonym">Dolichos tetragonolobus</name>
    <dbReference type="NCBI Taxonomy" id="3891"/>
    <lineage>
        <taxon>Eukaryota</taxon>
        <taxon>Viridiplantae</taxon>
        <taxon>Streptophyta</taxon>
        <taxon>Embryophyta</taxon>
        <taxon>Tracheophyta</taxon>
        <taxon>Spermatophyta</taxon>
        <taxon>Magnoliopsida</taxon>
        <taxon>eudicotyledons</taxon>
        <taxon>Gunneridae</taxon>
        <taxon>Pentapetalae</taxon>
        <taxon>rosids</taxon>
        <taxon>fabids</taxon>
        <taxon>Fabales</taxon>
        <taxon>Fabaceae</taxon>
        <taxon>Papilionoideae</taxon>
        <taxon>50 kb inversion clade</taxon>
        <taxon>NPAAA clade</taxon>
        <taxon>indigoferoid/millettioid clade</taxon>
        <taxon>Phaseoleae</taxon>
        <taxon>Psophocarpus</taxon>
    </lineage>
</organism>
<dbReference type="InterPro" id="IPR035969">
    <property type="entry name" value="Rab-GAP_TBC_sf"/>
</dbReference>
<feature type="compositionally biased region" description="Pro residues" evidence="1">
    <location>
        <begin position="31"/>
        <end position="42"/>
    </location>
</feature>
<protein>
    <recommendedName>
        <fullName evidence="2">Rab-GAP TBC domain-containing protein</fullName>
    </recommendedName>
</protein>
<feature type="compositionally biased region" description="Basic and acidic residues" evidence="1">
    <location>
        <begin position="68"/>
        <end position="87"/>
    </location>
</feature>
<comment type="caution">
    <text evidence="3">The sequence shown here is derived from an EMBL/GenBank/DDBJ whole genome shotgun (WGS) entry which is preliminary data.</text>
</comment>
<dbReference type="AlphaFoldDB" id="A0AAN9SM57"/>
<dbReference type="Gene3D" id="1.10.472.80">
    <property type="entry name" value="Ypt/Rab-GAP domain of gyp1p, domain 3"/>
    <property type="match status" value="1"/>
</dbReference>
<dbReference type="GO" id="GO:0005096">
    <property type="term" value="F:GTPase activator activity"/>
    <property type="evidence" value="ECO:0007669"/>
    <property type="project" value="TreeGrafter"/>
</dbReference>
<gene>
    <name evidence="3" type="ORF">VNO78_11298</name>
</gene>
<proteinExistence type="predicted"/>
<sequence>MMKKKVPDWLNSALWSSSPSSPPSAAVANPFEPPPPPRPPSPVVVSPSEPRLRPPSPPVVHDPPPTQRIEDSPREDHGDGFRSEHDVSRQAQLLAELSKKVVDISELRSLACQGLPDAAGIRSTVWKILLGYLPPDRGLWSSELAKKRSQYKQFKEEILMNPSEITRKMYNSANCDTDDANCARALLSRSEITHGEHPLSLGKTSVWNQFFQDTEIIDQIDRDVKRTHPDMHFFSGDSQFAKSNQEALKNVLIIFAKLNPGVRYVQGMNEILAPLFYVFKNDPDEENAAFAEADAFFCFVELLSGFRDNFVQQLDNSVVGIRSTITRLSQLLREHDEELWRHLEVTSKVNPQFYAFRWITLLLTQEFNFADSLHIWDYLLSDPDGPQETLLRVCCAMLVLVRKRLLAGDFTSNLKLLQSYPSTNISHLLYVANKFRVQSV</sequence>
<feature type="compositionally biased region" description="Pro residues" evidence="1">
    <location>
        <begin position="53"/>
        <end position="66"/>
    </location>
</feature>
<evidence type="ECO:0000313" key="4">
    <source>
        <dbReference type="Proteomes" id="UP001386955"/>
    </source>
</evidence>
<feature type="domain" description="Rab-GAP TBC" evidence="2">
    <location>
        <begin position="116"/>
        <end position="383"/>
    </location>
</feature>
<keyword evidence="4" id="KW-1185">Reference proteome</keyword>
<dbReference type="PROSITE" id="PS50086">
    <property type="entry name" value="TBC_RABGAP"/>
    <property type="match status" value="1"/>
</dbReference>
<dbReference type="PANTHER" id="PTHR22957">
    <property type="entry name" value="TBC1 DOMAIN FAMILY MEMBER GTPASE-ACTIVATING PROTEIN"/>
    <property type="match status" value="1"/>
</dbReference>
<feature type="region of interest" description="Disordered" evidence="1">
    <location>
        <begin position="1"/>
        <end position="87"/>
    </location>
</feature>
<dbReference type="EMBL" id="JAYMYS010000003">
    <property type="protein sequence ID" value="KAK7400098.1"/>
    <property type="molecule type" value="Genomic_DNA"/>
</dbReference>
<evidence type="ECO:0000256" key="1">
    <source>
        <dbReference type="SAM" id="MobiDB-lite"/>
    </source>
</evidence>
<dbReference type="Proteomes" id="UP001386955">
    <property type="component" value="Unassembled WGS sequence"/>
</dbReference>
<dbReference type="PANTHER" id="PTHR22957:SF27">
    <property type="entry name" value="TBC1 DOMAIN FAMILY MEMBER 13"/>
    <property type="match status" value="1"/>
</dbReference>
<dbReference type="Gene3D" id="1.10.10.750">
    <property type="entry name" value="Ypt/Rab-GAP domain of gyp1p, domain 1"/>
    <property type="match status" value="1"/>
</dbReference>
<dbReference type="FunFam" id="1.10.472.80:FF:000009">
    <property type="entry name" value="TBC1 domain family member 13"/>
    <property type="match status" value="1"/>
</dbReference>
<dbReference type="GO" id="GO:0006886">
    <property type="term" value="P:intracellular protein transport"/>
    <property type="evidence" value="ECO:0007669"/>
    <property type="project" value="TreeGrafter"/>
</dbReference>
<dbReference type="SMART" id="SM00164">
    <property type="entry name" value="TBC"/>
    <property type="match status" value="1"/>
</dbReference>
<accession>A0AAN9SM57</accession>
<evidence type="ECO:0000259" key="2">
    <source>
        <dbReference type="PROSITE" id="PS50086"/>
    </source>
</evidence>
<dbReference type="InterPro" id="IPR000195">
    <property type="entry name" value="Rab-GAP-TBC_dom"/>
</dbReference>
<dbReference type="Gene3D" id="1.10.8.270">
    <property type="entry name" value="putative rabgap domain of human tbc1 domain family member 14 like domains"/>
    <property type="match status" value="1"/>
</dbReference>
<name>A0AAN9SM57_PSOTE</name>